<sequence>MKENLGVVVFYALCILGIILELVGFMNIDIMFLVIGAAFLISAFLIKSEFKLYVSFWKEIE</sequence>
<dbReference type="EMBL" id="MF417988">
    <property type="protein sequence ID" value="ASN72951.1"/>
    <property type="molecule type" value="Genomic_DNA"/>
</dbReference>
<gene>
    <name evidence="2" type="ORF">2AX4_6</name>
</gene>
<organism evidence="2">
    <name type="scientific">uncultured Caudovirales phage</name>
    <dbReference type="NCBI Taxonomy" id="2100421"/>
    <lineage>
        <taxon>Viruses</taxon>
        <taxon>Duplodnaviria</taxon>
        <taxon>Heunggongvirae</taxon>
        <taxon>Uroviricota</taxon>
        <taxon>Caudoviricetes</taxon>
        <taxon>Peduoviridae</taxon>
        <taxon>Maltschvirus</taxon>
        <taxon>Maltschvirus maltsch</taxon>
    </lineage>
</organism>
<name>A0A2H4JIC2_9CAUD</name>
<keyword evidence="1" id="KW-0472">Membrane</keyword>
<protein>
    <submittedName>
        <fullName evidence="2">Uncharacterized protein</fullName>
    </submittedName>
</protein>
<accession>A0A2H4JIC2</accession>
<keyword evidence="1" id="KW-0812">Transmembrane</keyword>
<feature type="transmembrane region" description="Helical" evidence="1">
    <location>
        <begin position="30"/>
        <end position="46"/>
    </location>
</feature>
<feature type="transmembrane region" description="Helical" evidence="1">
    <location>
        <begin position="7"/>
        <end position="24"/>
    </location>
</feature>
<reference evidence="2" key="1">
    <citation type="submission" date="2017-06" db="EMBL/GenBank/DDBJ databases">
        <title>Novel phages from South African skin metaviromes.</title>
        <authorList>
            <person name="van Zyl L.J."/>
            <person name="Abrahams Y."/>
            <person name="Stander E.A."/>
            <person name="Kirby B.M."/>
            <person name="Clavaud C."/>
            <person name="Farcet C."/>
            <person name="Breton L."/>
            <person name="Trindade M.I."/>
        </authorList>
    </citation>
    <scope>NUCLEOTIDE SEQUENCE</scope>
</reference>
<keyword evidence="1" id="KW-1133">Transmembrane helix</keyword>
<evidence type="ECO:0000313" key="2">
    <source>
        <dbReference type="EMBL" id="ASN72951.1"/>
    </source>
</evidence>
<evidence type="ECO:0000256" key="1">
    <source>
        <dbReference type="SAM" id="Phobius"/>
    </source>
</evidence>
<proteinExistence type="predicted"/>